<evidence type="ECO:0000313" key="4">
    <source>
        <dbReference type="Proteomes" id="UP000283805"/>
    </source>
</evidence>
<evidence type="ECO:0000256" key="1">
    <source>
        <dbReference type="SAM" id="MobiDB-lite"/>
    </source>
</evidence>
<evidence type="ECO:0000313" key="3">
    <source>
        <dbReference type="EMBL" id="RKD98163.1"/>
    </source>
</evidence>
<dbReference type="Pfam" id="PF12773">
    <property type="entry name" value="DZR"/>
    <property type="match status" value="1"/>
</dbReference>
<dbReference type="RefSeq" id="WP_245977510.1">
    <property type="nucleotide sequence ID" value="NZ_RAPO01000001.1"/>
</dbReference>
<name>A0A419WRP6_9EURY</name>
<dbReference type="InterPro" id="IPR025874">
    <property type="entry name" value="DZR"/>
</dbReference>
<accession>A0A419WRP6</accession>
<proteinExistence type="predicted"/>
<evidence type="ECO:0000259" key="2">
    <source>
        <dbReference type="Pfam" id="PF12773"/>
    </source>
</evidence>
<dbReference type="AlphaFoldDB" id="A0A419WRP6"/>
<organism evidence="3 4">
    <name type="scientific">Halopiger aswanensis</name>
    <dbReference type="NCBI Taxonomy" id="148449"/>
    <lineage>
        <taxon>Archaea</taxon>
        <taxon>Methanobacteriati</taxon>
        <taxon>Methanobacteriota</taxon>
        <taxon>Stenosarchaea group</taxon>
        <taxon>Halobacteria</taxon>
        <taxon>Halobacteriales</taxon>
        <taxon>Natrialbaceae</taxon>
        <taxon>Halopiger</taxon>
    </lineage>
</organism>
<feature type="compositionally biased region" description="Basic and acidic residues" evidence="1">
    <location>
        <begin position="94"/>
        <end position="104"/>
    </location>
</feature>
<protein>
    <submittedName>
        <fullName evidence="3">Double zinc ribbon protein</fullName>
    </submittedName>
</protein>
<sequence>MGPIGWLVFVPMLLIGGYQVRRERREWSEAERERTALNYGLNCGSPVYSEGFGAVDDSDADDDGDWRVRYCSTCGVPLESFLSPGPGGSETSSVDDRFETDTDRSGSVTNCSDCGAPNDPDRTTCKHCDADL</sequence>
<comment type="caution">
    <text evidence="3">The sequence shown here is derived from an EMBL/GenBank/DDBJ whole genome shotgun (WGS) entry which is preliminary data.</text>
</comment>
<keyword evidence="4" id="KW-1185">Reference proteome</keyword>
<reference evidence="3 4" key="1">
    <citation type="submission" date="2018-09" db="EMBL/GenBank/DDBJ databases">
        <title>Genomic Encyclopedia of Archaeal and Bacterial Type Strains, Phase II (KMG-II): from individual species to whole genera.</title>
        <authorList>
            <person name="Goeker M."/>
        </authorList>
    </citation>
    <scope>NUCLEOTIDE SEQUENCE [LARGE SCALE GENOMIC DNA]</scope>
    <source>
        <strain evidence="3 4">DSM 13151</strain>
    </source>
</reference>
<feature type="region of interest" description="Disordered" evidence="1">
    <location>
        <begin position="81"/>
        <end position="121"/>
    </location>
</feature>
<feature type="domain" description="DZANK-type" evidence="2">
    <location>
        <begin position="68"/>
        <end position="128"/>
    </location>
</feature>
<dbReference type="EMBL" id="RAPO01000001">
    <property type="protein sequence ID" value="RKD98163.1"/>
    <property type="molecule type" value="Genomic_DNA"/>
</dbReference>
<gene>
    <name evidence="3" type="ORF">ATJ93_1167</name>
</gene>
<dbReference type="Proteomes" id="UP000283805">
    <property type="component" value="Unassembled WGS sequence"/>
</dbReference>